<organism evidence="2 3">
    <name type="scientific">Batillaria attramentaria</name>
    <dbReference type="NCBI Taxonomy" id="370345"/>
    <lineage>
        <taxon>Eukaryota</taxon>
        <taxon>Metazoa</taxon>
        <taxon>Spiralia</taxon>
        <taxon>Lophotrochozoa</taxon>
        <taxon>Mollusca</taxon>
        <taxon>Gastropoda</taxon>
        <taxon>Caenogastropoda</taxon>
        <taxon>Sorbeoconcha</taxon>
        <taxon>Cerithioidea</taxon>
        <taxon>Batillariidae</taxon>
        <taxon>Batillaria</taxon>
    </lineage>
</organism>
<name>A0ABD0LNF8_9CAEN</name>
<feature type="compositionally biased region" description="Low complexity" evidence="1">
    <location>
        <begin position="223"/>
        <end position="236"/>
    </location>
</feature>
<reference evidence="2 3" key="1">
    <citation type="journal article" date="2023" name="Sci. Data">
        <title>Genome assembly of the Korean intertidal mud-creeper Batillaria attramentaria.</title>
        <authorList>
            <person name="Patra A.K."/>
            <person name="Ho P.T."/>
            <person name="Jun S."/>
            <person name="Lee S.J."/>
            <person name="Kim Y."/>
            <person name="Won Y.J."/>
        </authorList>
    </citation>
    <scope>NUCLEOTIDE SEQUENCE [LARGE SCALE GENOMIC DNA]</scope>
    <source>
        <strain evidence="2">Wonlab-2016</strain>
    </source>
</reference>
<dbReference type="Proteomes" id="UP001519460">
    <property type="component" value="Unassembled WGS sequence"/>
</dbReference>
<evidence type="ECO:0000313" key="2">
    <source>
        <dbReference type="EMBL" id="KAK7500821.1"/>
    </source>
</evidence>
<protein>
    <recommendedName>
        <fullName evidence="4">PKD/REJ-like domain-containing protein</fullName>
    </recommendedName>
</protein>
<accession>A0ABD0LNF8</accession>
<gene>
    <name evidence="2" type="ORF">BaRGS_00008065</name>
</gene>
<evidence type="ECO:0008006" key="4">
    <source>
        <dbReference type="Google" id="ProtNLM"/>
    </source>
</evidence>
<dbReference type="AlphaFoldDB" id="A0ABD0LNF8"/>
<feature type="non-terminal residue" evidence="2">
    <location>
        <position position="1"/>
    </location>
</feature>
<keyword evidence="3" id="KW-1185">Reference proteome</keyword>
<feature type="region of interest" description="Disordered" evidence="1">
    <location>
        <begin position="334"/>
        <end position="368"/>
    </location>
</feature>
<proteinExistence type="predicted"/>
<dbReference type="EMBL" id="JACVVK020000035">
    <property type="protein sequence ID" value="KAK7500821.1"/>
    <property type="molecule type" value="Genomic_DNA"/>
</dbReference>
<evidence type="ECO:0000256" key="1">
    <source>
        <dbReference type="SAM" id="MobiDB-lite"/>
    </source>
</evidence>
<sequence length="368" mass="38511">APLEPPPHTEDAAAEYAKEVRPMLTSAVALAAVRNGQECACLADTAGLERVNDSLCSKRCTGVDGVWLPCGGGDDDGATWSVYTSDGPYLLSVTASVAATWVAPDAPVTLQATAQLARFTNLTQDGEWPDSDSEDGCLGNLLFVWDVVGIKVESKPASCNFTTCAHAPFTFLLTGNFSIEVTVSNAVSSVRTRLVVTVVEPRPHGLQLLPRHPTPRHVPSCLHPHLSASSPSRSASPGGGGASHIGSETSDEDGKAVVAVFTNASFDLEAGVGVGSDLTYVITVRDKKRGKKVRSYTVADTEPDGVEAPVCVIPDCREVLQGATLKATEPWVEAGCGRGSGELDRPVRASGTNPRGSRAGRQQVAHEA</sequence>
<feature type="region of interest" description="Disordered" evidence="1">
    <location>
        <begin position="220"/>
        <end position="250"/>
    </location>
</feature>
<evidence type="ECO:0000313" key="3">
    <source>
        <dbReference type="Proteomes" id="UP001519460"/>
    </source>
</evidence>
<comment type="caution">
    <text evidence="2">The sequence shown here is derived from an EMBL/GenBank/DDBJ whole genome shotgun (WGS) entry which is preliminary data.</text>
</comment>